<reference evidence="2" key="2">
    <citation type="submission" date="2025-08" db="UniProtKB">
        <authorList>
            <consortium name="RefSeq"/>
        </authorList>
    </citation>
    <scope>IDENTIFICATION</scope>
    <source>
        <tissue evidence="2">Leaf</tissue>
    </source>
</reference>
<dbReference type="RefSeq" id="XP_016467265.1">
    <property type="nucleotide sequence ID" value="XM_016611779.1"/>
</dbReference>
<gene>
    <name evidence="2" type="primary">LOC107789897</name>
</gene>
<dbReference type="Gene3D" id="3.80.10.10">
    <property type="entry name" value="Ribonuclease Inhibitor"/>
    <property type="match status" value="1"/>
</dbReference>
<sequence>MGLGKNENGFPVLDSLHRLETLKVHFFNSPKIGPSRLNFPLNLKKLTLCKFYLPPAEISIIAKLVKLEILKLQQVVFEREEWEVADEEFPKLKLLKLENLKLSQWRASDEAFQNLRRLVVTRCLKLEAIPLCFADLCSLERIEVKSCNQSVADSAMDIRNTQGEVYGIDYTKVSIEL</sequence>
<dbReference type="GeneID" id="107789897"/>
<dbReference type="InterPro" id="IPR032675">
    <property type="entry name" value="LRR_dom_sf"/>
</dbReference>
<name>A0A1S3ZS82_TOBAC</name>
<dbReference type="SUPFAM" id="SSF52058">
    <property type="entry name" value="L domain-like"/>
    <property type="match status" value="1"/>
</dbReference>
<evidence type="ECO:0000313" key="2">
    <source>
        <dbReference type="RefSeq" id="XP_016467265.1"/>
    </source>
</evidence>
<accession>A0A1S3ZS82</accession>
<protein>
    <submittedName>
        <fullName evidence="2">Late blight resistance protein homolog R1A-3</fullName>
    </submittedName>
</protein>
<evidence type="ECO:0000313" key="1">
    <source>
        <dbReference type="Proteomes" id="UP000790787"/>
    </source>
</evidence>
<proteinExistence type="predicted"/>
<dbReference type="Proteomes" id="UP000790787">
    <property type="component" value="Chromosome 16"/>
</dbReference>
<dbReference type="PANTHER" id="PTHR15140:SF39">
    <property type="entry name" value="LATE BLIGHT RESISTANCE PROTEIN HOMOLOG R1B-14"/>
    <property type="match status" value="1"/>
</dbReference>
<dbReference type="AlphaFoldDB" id="A0A1S3ZS82"/>
<organism evidence="1 2">
    <name type="scientific">Nicotiana tabacum</name>
    <name type="common">Common tobacco</name>
    <dbReference type="NCBI Taxonomy" id="4097"/>
    <lineage>
        <taxon>Eukaryota</taxon>
        <taxon>Viridiplantae</taxon>
        <taxon>Streptophyta</taxon>
        <taxon>Embryophyta</taxon>
        <taxon>Tracheophyta</taxon>
        <taxon>Spermatophyta</taxon>
        <taxon>Magnoliopsida</taxon>
        <taxon>eudicotyledons</taxon>
        <taxon>Gunneridae</taxon>
        <taxon>Pentapetalae</taxon>
        <taxon>asterids</taxon>
        <taxon>lamiids</taxon>
        <taxon>Solanales</taxon>
        <taxon>Solanaceae</taxon>
        <taxon>Nicotianoideae</taxon>
        <taxon>Nicotianeae</taxon>
        <taxon>Nicotiana</taxon>
    </lineage>
</organism>
<dbReference type="PANTHER" id="PTHR15140">
    <property type="entry name" value="TUBULIN-SPECIFIC CHAPERONE E"/>
    <property type="match status" value="1"/>
</dbReference>
<dbReference type="PaxDb" id="4097-A0A1S3ZS82"/>
<keyword evidence="1" id="KW-1185">Reference proteome</keyword>
<dbReference type="OMA" id="QWNISSD"/>
<reference evidence="1" key="1">
    <citation type="journal article" date="2014" name="Nat. Commun.">
        <title>The tobacco genome sequence and its comparison with those of tomato and potato.</title>
        <authorList>
            <person name="Sierro N."/>
            <person name="Battey J.N."/>
            <person name="Ouadi S."/>
            <person name="Bakaher N."/>
            <person name="Bovet L."/>
            <person name="Willig A."/>
            <person name="Goepfert S."/>
            <person name="Peitsch M.C."/>
            <person name="Ivanov N.V."/>
        </authorList>
    </citation>
    <scope>NUCLEOTIDE SEQUENCE [LARGE SCALE GENOMIC DNA]</scope>
</reference>
<dbReference type="OrthoDB" id="1214993at2759"/>
<dbReference type="KEGG" id="nta:107789897"/>